<dbReference type="NCBIfam" id="TIGR00797">
    <property type="entry name" value="matE"/>
    <property type="match status" value="1"/>
</dbReference>
<evidence type="ECO:0000256" key="3">
    <source>
        <dbReference type="ARBA" id="ARBA00022449"/>
    </source>
</evidence>
<feature type="transmembrane region" description="Helical" evidence="10">
    <location>
        <begin position="189"/>
        <end position="211"/>
    </location>
</feature>
<keyword evidence="12" id="KW-1185">Reference proteome</keyword>
<feature type="transmembrane region" description="Helical" evidence="10">
    <location>
        <begin position="82"/>
        <end position="106"/>
    </location>
</feature>
<keyword evidence="5 10" id="KW-0812">Transmembrane</keyword>
<evidence type="ECO:0000313" key="12">
    <source>
        <dbReference type="Proteomes" id="UP000245790"/>
    </source>
</evidence>
<feature type="transmembrane region" description="Helical" evidence="10">
    <location>
        <begin position="346"/>
        <end position="363"/>
    </location>
</feature>
<dbReference type="GO" id="GO:0005886">
    <property type="term" value="C:plasma membrane"/>
    <property type="evidence" value="ECO:0007669"/>
    <property type="project" value="UniProtKB-SubCell"/>
</dbReference>
<accession>A0A316FMJ5</accession>
<proteinExistence type="predicted"/>
<evidence type="ECO:0000256" key="2">
    <source>
        <dbReference type="ARBA" id="ARBA00022448"/>
    </source>
</evidence>
<dbReference type="Proteomes" id="UP000245790">
    <property type="component" value="Unassembled WGS sequence"/>
</dbReference>
<evidence type="ECO:0000256" key="5">
    <source>
        <dbReference type="ARBA" id="ARBA00022692"/>
    </source>
</evidence>
<keyword evidence="4" id="KW-1003">Cell membrane</keyword>
<feature type="transmembrane region" description="Helical" evidence="10">
    <location>
        <begin position="273"/>
        <end position="298"/>
    </location>
</feature>
<evidence type="ECO:0000256" key="1">
    <source>
        <dbReference type="ARBA" id="ARBA00004429"/>
    </source>
</evidence>
<comment type="subcellular location">
    <subcellularLocation>
        <location evidence="1">Cell inner membrane</location>
        <topology evidence="1">Multi-pass membrane protein</topology>
    </subcellularLocation>
</comment>
<dbReference type="CDD" id="cd13131">
    <property type="entry name" value="MATE_NorM_like"/>
    <property type="match status" value="1"/>
</dbReference>
<protein>
    <recommendedName>
        <fullName evidence="9">Multidrug-efflux transporter</fullName>
    </recommendedName>
</protein>
<dbReference type="RefSeq" id="WP_109763728.1">
    <property type="nucleotide sequence ID" value="NZ_QGGU01000007.1"/>
</dbReference>
<feature type="transmembrane region" description="Helical" evidence="10">
    <location>
        <begin position="126"/>
        <end position="144"/>
    </location>
</feature>
<feature type="transmembrane region" description="Helical" evidence="10">
    <location>
        <begin position="383"/>
        <end position="403"/>
    </location>
</feature>
<keyword evidence="3" id="KW-0050">Antiport</keyword>
<evidence type="ECO:0000256" key="4">
    <source>
        <dbReference type="ARBA" id="ARBA00022475"/>
    </source>
</evidence>
<evidence type="ECO:0000256" key="6">
    <source>
        <dbReference type="ARBA" id="ARBA00022989"/>
    </source>
</evidence>
<dbReference type="PANTHER" id="PTHR43298:SF2">
    <property type="entry name" value="FMN_FAD EXPORTER YEEO-RELATED"/>
    <property type="match status" value="1"/>
</dbReference>
<organism evidence="11 12">
    <name type="scientific">Pleionea mediterranea</name>
    <dbReference type="NCBI Taxonomy" id="523701"/>
    <lineage>
        <taxon>Bacteria</taxon>
        <taxon>Pseudomonadati</taxon>
        <taxon>Pseudomonadota</taxon>
        <taxon>Gammaproteobacteria</taxon>
        <taxon>Oceanospirillales</taxon>
        <taxon>Pleioneaceae</taxon>
        <taxon>Pleionea</taxon>
    </lineage>
</organism>
<feature type="transmembrane region" description="Helical" evidence="10">
    <location>
        <begin position="415"/>
        <end position="434"/>
    </location>
</feature>
<dbReference type="EMBL" id="QGGU01000007">
    <property type="protein sequence ID" value="PWK49944.1"/>
    <property type="molecule type" value="Genomic_DNA"/>
</dbReference>
<keyword evidence="8 10" id="KW-0472">Membrane</keyword>
<dbReference type="Pfam" id="PF01554">
    <property type="entry name" value="MatE"/>
    <property type="match status" value="2"/>
</dbReference>
<dbReference type="GO" id="GO:0042910">
    <property type="term" value="F:xenobiotic transmembrane transporter activity"/>
    <property type="evidence" value="ECO:0007669"/>
    <property type="project" value="InterPro"/>
</dbReference>
<reference evidence="11 12" key="1">
    <citation type="submission" date="2018-05" db="EMBL/GenBank/DDBJ databases">
        <title>Genomic Encyclopedia of Type Strains, Phase IV (KMG-IV): sequencing the most valuable type-strain genomes for metagenomic binning, comparative biology and taxonomic classification.</title>
        <authorList>
            <person name="Goeker M."/>
        </authorList>
    </citation>
    <scope>NUCLEOTIDE SEQUENCE [LARGE SCALE GENOMIC DNA]</scope>
    <source>
        <strain evidence="11 12">DSM 25350</strain>
    </source>
</reference>
<comment type="caution">
    <text evidence="11">The sequence shown here is derived from an EMBL/GenBank/DDBJ whole genome shotgun (WGS) entry which is preliminary data.</text>
</comment>
<dbReference type="AlphaFoldDB" id="A0A316FMJ5"/>
<evidence type="ECO:0000256" key="10">
    <source>
        <dbReference type="SAM" id="Phobius"/>
    </source>
</evidence>
<dbReference type="PIRSF" id="PIRSF006603">
    <property type="entry name" value="DinF"/>
    <property type="match status" value="1"/>
</dbReference>
<keyword evidence="2" id="KW-0813">Transport</keyword>
<evidence type="ECO:0000256" key="7">
    <source>
        <dbReference type="ARBA" id="ARBA00023065"/>
    </source>
</evidence>
<feature type="transmembrane region" description="Helical" evidence="10">
    <location>
        <begin position="310"/>
        <end position="334"/>
    </location>
</feature>
<dbReference type="InterPro" id="IPR002528">
    <property type="entry name" value="MATE_fam"/>
</dbReference>
<evidence type="ECO:0000256" key="8">
    <source>
        <dbReference type="ARBA" id="ARBA00023136"/>
    </source>
</evidence>
<dbReference type="GO" id="GO:0006811">
    <property type="term" value="P:monoatomic ion transport"/>
    <property type="evidence" value="ECO:0007669"/>
    <property type="project" value="UniProtKB-KW"/>
</dbReference>
<evidence type="ECO:0000313" key="11">
    <source>
        <dbReference type="EMBL" id="PWK49944.1"/>
    </source>
</evidence>
<sequence length="444" mass="48197">MIKTELNELTKLGVPAILAQLSHMSLAVIDTLMAGRVSPEALAAIAVGTNILNPIVVFILGVFLALNPIVAHLNGRGNFSQIGVVFQQSVLLSFILAIPCIYLLFNSIPVMELLDIQSEIVPTVDGYLKACSWGIIPLFAFLALRFCNEGLFSNRAIMLVSVLAIPFNILFNLWFIWGGFGLEPMGAVGVGYATSVVWLVMFIAMAGYTIFTRRYRHLEIISKLHAFDFKQLKEIITIGLPMGVGVGMEIAMFAIIGLLIGSYQVEVVAAHQIAINIASMAYMIPLGLSIAISARVGFFAGRQKVESVKIAGKTGISVAIALACLSSITMYLFASDFAQFYTDDRAVIVLAAELLFLSAIFQLSDAIQVSISGALRGLKDTTVPMIISGISYWIVGFPVGYYFAEYSNLGVKGYWMGIISGLSAAALMLFLRYLSQLQRIKKPS</sequence>
<dbReference type="PANTHER" id="PTHR43298">
    <property type="entry name" value="MULTIDRUG RESISTANCE PROTEIN NORM-RELATED"/>
    <property type="match status" value="1"/>
</dbReference>
<feature type="transmembrane region" description="Helical" evidence="10">
    <location>
        <begin position="12"/>
        <end position="29"/>
    </location>
</feature>
<name>A0A316FMJ5_9GAMM</name>
<dbReference type="InterPro" id="IPR050222">
    <property type="entry name" value="MATE_MdtK"/>
</dbReference>
<dbReference type="OrthoDB" id="9780160at2"/>
<feature type="transmembrane region" description="Helical" evidence="10">
    <location>
        <begin position="41"/>
        <end position="70"/>
    </location>
</feature>
<dbReference type="InterPro" id="IPR048279">
    <property type="entry name" value="MdtK-like"/>
</dbReference>
<feature type="transmembrane region" description="Helical" evidence="10">
    <location>
        <begin position="232"/>
        <end position="261"/>
    </location>
</feature>
<keyword evidence="6 10" id="KW-1133">Transmembrane helix</keyword>
<gene>
    <name evidence="11" type="ORF">C8D97_107107</name>
</gene>
<evidence type="ECO:0000256" key="9">
    <source>
        <dbReference type="ARBA" id="ARBA00031636"/>
    </source>
</evidence>
<dbReference type="GO" id="GO:0015297">
    <property type="term" value="F:antiporter activity"/>
    <property type="evidence" value="ECO:0007669"/>
    <property type="project" value="UniProtKB-KW"/>
</dbReference>
<feature type="transmembrane region" description="Helical" evidence="10">
    <location>
        <begin position="156"/>
        <end position="177"/>
    </location>
</feature>
<keyword evidence="7" id="KW-0406">Ion transport</keyword>